<evidence type="ECO:0000256" key="9">
    <source>
        <dbReference type="ARBA" id="ARBA00038341"/>
    </source>
</evidence>
<dbReference type="GO" id="GO:0006885">
    <property type="term" value="P:regulation of pH"/>
    <property type="evidence" value="ECO:0007669"/>
    <property type="project" value="TreeGrafter"/>
</dbReference>
<dbReference type="Pfam" id="PF23259">
    <property type="entry name" value="CHX17_C"/>
    <property type="match status" value="1"/>
</dbReference>
<accession>A0A151QZF0</accession>
<evidence type="ECO:0000256" key="8">
    <source>
        <dbReference type="ARBA" id="ARBA00023136"/>
    </source>
</evidence>
<feature type="domain" description="Cation/H(+) antiporter C-terminal" evidence="13">
    <location>
        <begin position="623"/>
        <end position="763"/>
    </location>
</feature>
<organism evidence="14 15">
    <name type="scientific">Cajanus cajan</name>
    <name type="common">Pigeon pea</name>
    <name type="synonym">Cajanus indicus</name>
    <dbReference type="NCBI Taxonomy" id="3821"/>
    <lineage>
        <taxon>Eukaryota</taxon>
        <taxon>Viridiplantae</taxon>
        <taxon>Streptophyta</taxon>
        <taxon>Embryophyta</taxon>
        <taxon>Tracheophyta</taxon>
        <taxon>Spermatophyta</taxon>
        <taxon>Magnoliopsida</taxon>
        <taxon>eudicotyledons</taxon>
        <taxon>Gunneridae</taxon>
        <taxon>Pentapetalae</taxon>
        <taxon>rosids</taxon>
        <taxon>fabids</taxon>
        <taxon>Fabales</taxon>
        <taxon>Fabaceae</taxon>
        <taxon>Papilionoideae</taxon>
        <taxon>50 kb inversion clade</taxon>
        <taxon>NPAAA clade</taxon>
        <taxon>indigoferoid/millettioid clade</taxon>
        <taxon>Phaseoleae</taxon>
        <taxon>Cajanus</taxon>
    </lineage>
</organism>
<keyword evidence="8 10" id="KW-0472">Membrane</keyword>
<protein>
    <submittedName>
        <fullName evidence="14">K(+)/H(+) antiporter 13</fullName>
    </submittedName>
</protein>
<dbReference type="InterPro" id="IPR038770">
    <property type="entry name" value="Na+/solute_symporter_sf"/>
</dbReference>
<evidence type="ECO:0000256" key="1">
    <source>
        <dbReference type="ARBA" id="ARBA00004141"/>
    </source>
</evidence>
<feature type="transmembrane region" description="Helical" evidence="10">
    <location>
        <begin position="415"/>
        <end position="435"/>
    </location>
</feature>
<dbReference type="InterPro" id="IPR057291">
    <property type="entry name" value="CHX17_2nd"/>
</dbReference>
<dbReference type="GO" id="GO:0006813">
    <property type="term" value="P:potassium ion transport"/>
    <property type="evidence" value="ECO:0007669"/>
    <property type="project" value="UniProtKB-KW"/>
</dbReference>
<keyword evidence="2" id="KW-0813">Transport</keyword>
<dbReference type="InterPro" id="IPR057290">
    <property type="entry name" value="CHX17_C"/>
</dbReference>
<feature type="transmembrane region" description="Helical" evidence="10">
    <location>
        <begin position="294"/>
        <end position="312"/>
    </location>
</feature>
<dbReference type="OMA" id="IFCMTTI"/>
<dbReference type="InterPro" id="IPR050794">
    <property type="entry name" value="CPA2_transporter"/>
</dbReference>
<comment type="similarity">
    <text evidence="9">Belongs to the monovalent cation:proton antiporter 2 (CPA2) transporter (TC 2.A.37) family. CHX (TC 2.A.37.4) subfamily.</text>
</comment>
<feature type="domain" description="Cation/H(+) antiporter central" evidence="12">
    <location>
        <begin position="488"/>
        <end position="613"/>
    </location>
</feature>
<evidence type="ECO:0000313" key="14">
    <source>
        <dbReference type="EMBL" id="KYP35633.1"/>
    </source>
</evidence>
<evidence type="ECO:0000256" key="10">
    <source>
        <dbReference type="SAM" id="Phobius"/>
    </source>
</evidence>
<feature type="transmembrane region" description="Helical" evidence="10">
    <location>
        <begin position="88"/>
        <end position="108"/>
    </location>
</feature>
<dbReference type="GO" id="GO:1902600">
    <property type="term" value="P:proton transmembrane transport"/>
    <property type="evidence" value="ECO:0007669"/>
    <property type="project" value="InterPro"/>
</dbReference>
<keyword evidence="15" id="KW-1185">Reference proteome</keyword>
<feature type="transmembrane region" description="Helical" evidence="10">
    <location>
        <begin position="382"/>
        <end position="403"/>
    </location>
</feature>
<keyword evidence="3" id="KW-0633">Potassium transport</keyword>
<evidence type="ECO:0000313" key="15">
    <source>
        <dbReference type="Proteomes" id="UP000075243"/>
    </source>
</evidence>
<dbReference type="PANTHER" id="PTHR32468">
    <property type="entry name" value="CATION/H + ANTIPORTER"/>
    <property type="match status" value="1"/>
</dbReference>
<dbReference type="Gramene" id="C.cajan_40413.t">
    <property type="protein sequence ID" value="C.cajan_40413.t"/>
    <property type="gene ID" value="C.cajan_40413"/>
</dbReference>
<name>A0A151QZF0_CAJCA</name>
<evidence type="ECO:0000256" key="3">
    <source>
        <dbReference type="ARBA" id="ARBA00022538"/>
    </source>
</evidence>
<feature type="transmembrane region" description="Helical" evidence="10">
    <location>
        <begin position="54"/>
        <end position="76"/>
    </location>
</feature>
<dbReference type="Gene3D" id="1.20.1530.20">
    <property type="match status" value="1"/>
</dbReference>
<feature type="domain" description="Cation/H+ exchanger transmembrane" evidence="11">
    <location>
        <begin position="41"/>
        <end position="427"/>
    </location>
</feature>
<dbReference type="GO" id="GO:0016020">
    <property type="term" value="C:membrane"/>
    <property type="evidence" value="ECO:0007669"/>
    <property type="project" value="UniProtKB-SubCell"/>
</dbReference>
<evidence type="ECO:0000256" key="6">
    <source>
        <dbReference type="ARBA" id="ARBA00022989"/>
    </source>
</evidence>
<dbReference type="Pfam" id="PF00999">
    <property type="entry name" value="Na_H_Exchanger"/>
    <property type="match status" value="1"/>
</dbReference>
<evidence type="ECO:0000256" key="2">
    <source>
        <dbReference type="ARBA" id="ARBA00022448"/>
    </source>
</evidence>
<dbReference type="AlphaFoldDB" id="A0A151QZF0"/>
<evidence type="ECO:0000256" key="4">
    <source>
        <dbReference type="ARBA" id="ARBA00022692"/>
    </source>
</evidence>
<feature type="transmembrane region" description="Helical" evidence="10">
    <location>
        <begin position="324"/>
        <end position="342"/>
    </location>
</feature>
<dbReference type="Pfam" id="PF23256">
    <property type="entry name" value="CHX17_2nd"/>
    <property type="match status" value="1"/>
</dbReference>
<keyword evidence="7" id="KW-0406">Ion transport</keyword>
<evidence type="ECO:0000259" key="13">
    <source>
        <dbReference type="Pfam" id="PF23259"/>
    </source>
</evidence>
<proteinExistence type="inferred from homology"/>
<dbReference type="EMBL" id="KQ484343">
    <property type="protein sequence ID" value="KYP35633.1"/>
    <property type="molecule type" value="Genomic_DNA"/>
</dbReference>
<dbReference type="PANTHER" id="PTHR32468:SF101">
    <property type="entry name" value="CATION_H+ EXCHANGER 2"/>
    <property type="match status" value="1"/>
</dbReference>
<dbReference type="GO" id="GO:0012505">
    <property type="term" value="C:endomembrane system"/>
    <property type="evidence" value="ECO:0007669"/>
    <property type="project" value="TreeGrafter"/>
</dbReference>
<evidence type="ECO:0000256" key="5">
    <source>
        <dbReference type="ARBA" id="ARBA00022958"/>
    </source>
</evidence>
<gene>
    <name evidence="14" type="ORF">KK1_043328</name>
</gene>
<feature type="transmembrane region" description="Helical" evidence="10">
    <location>
        <begin position="271"/>
        <end position="288"/>
    </location>
</feature>
<keyword evidence="5" id="KW-0630">Potassium</keyword>
<dbReference type="InterPro" id="IPR006153">
    <property type="entry name" value="Cation/H_exchanger_TM"/>
</dbReference>
<dbReference type="GO" id="GO:0015297">
    <property type="term" value="F:antiporter activity"/>
    <property type="evidence" value="ECO:0007669"/>
    <property type="project" value="InterPro"/>
</dbReference>
<feature type="transmembrane region" description="Helical" evidence="10">
    <location>
        <begin position="120"/>
        <end position="143"/>
    </location>
</feature>
<feature type="transmembrane region" description="Helical" evidence="10">
    <location>
        <begin position="190"/>
        <end position="211"/>
    </location>
</feature>
<comment type="subcellular location">
    <subcellularLocation>
        <location evidence="1">Membrane</location>
        <topology evidence="1">Multi-pass membrane protein</topology>
    </subcellularLocation>
</comment>
<evidence type="ECO:0000259" key="12">
    <source>
        <dbReference type="Pfam" id="PF23256"/>
    </source>
</evidence>
<reference evidence="14" key="1">
    <citation type="journal article" date="2012" name="Nat. Biotechnol.">
        <title>Draft genome sequence of pigeonpea (Cajanus cajan), an orphan legume crop of resource-poor farmers.</title>
        <authorList>
            <person name="Varshney R.K."/>
            <person name="Chen W."/>
            <person name="Li Y."/>
            <person name="Bharti A.K."/>
            <person name="Saxena R.K."/>
            <person name="Schlueter J.A."/>
            <person name="Donoghue M.T."/>
            <person name="Azam S."/>
            <person name="Fan G."/>
            <person name="Whaley A.M."/>
            <person name="Farmer A.D."/>
            <person name="Sheridan J."/>
            <person name="Iwata A."/>
            <person name="Tuteja R."/>
            <person name="Penmetsa R.V."/>
            <person name="Wu W."/>
            <person name="Upadhyaya H.D."/>
            <person name="Yang S.P."/>
            <person name="Shah T."/>
            <person name="Saxena K.B."/>
            <person name="Michael T."/>
            <person name="McCombie W.R."/>
            <person name="Yang B."/>
            <person name="Zhang G."/>
            <person name="Yang H."/>
            <person name="Wang J."/>
            <person name="Spillane C."/>
            <person name="Cook D.R."/>
            <person name="May G.D."/>
            <person name="Xu X."/>
            <person name="Jackson S.A."/>
        </authorList>
    </citation>
    <scope>NUCLEOTIDE SEQUENCE [LARGE SCALE GENOMIC DNA]</scope>
</reference>
<sequence>MPPKIISDGMWSNSTSGILPHRATMPILELQIITIFLITQFFHTILKRMGFPYFVSQIMAGFVLGPSLKIAALAPVKDLLFPYGSEDVLSLISGVGYAMFLFLNTVQMDFSMITRTGRKAWTIALSSLLVPTLIGVSLCYKFMESLQNALGEFDGGKLPVIVICHTGCSFPVIAFLLSDLEILNSELGRLALSSALVMDVTSQVVTGFGTAIMSSLKTDSHDHELGKGPKLALYTTLKFISFVSVVIVVARPAMRWMVRITPEGRPVKKSYTYVVILMTLVASLLGVFARQTVLAGILLIGLLVPEGPPLGYELIKQLELFNTWFLLPIFVTCCAMKVDISVHINGTLILIVGTIIVVVHLLKMLITIGICRHCQMPKTDGLCLALLLSCKGVVDFCNGVFLFDSMLMSKETVSMMAMSVLVLGSIARIGVKALYDPSRKYVGYQKRNILNLKPNSELRMVACIHKPSHILSIRNALDIFCPTTSNPMVVHILHLMELVGRSSPIFISHRLQESVDSDYNYSQDVIVAFNLFEHDKAGTTSVSTYTAISPLRFMHDDICYLALDKLACIILLPFHVRWNEGGSIESMDDNIRTLNSKVLERAPCSVGILVNRSSSSNICMKQIGMIFLGGPDDREALCLAKRAIKDCAYNLFVYHLASSQSESNWDMMLDDEVLKSVKGYYGYIENVNYEKITIHDPSETTTFVSEIANQHDFFIVGRRNGIKSSQTATLENWTEFPELGVIGDLLASSDTKTNASILVVQQQQMRKF</sequence>
<evidence type="ECO:0000259" key="11">
    <source>
        <dbReference type="Pfam" id="PF00999"/>
    </source>
</evidence>
<keyword evidence="6 10" id="KW-1133">Transmembrane helix</keyword>
<evidence type="ECO:0000256" key="7">
    <source>
        <dbReference type="ARBA" id="ARBA00023065"/>
    </source>
</evidence>
<keyword evidence="4 10" id="KW-0812">Transmembrane</keyword>
<feature type="transmembrane region" description="Helical" evidence="10">
    <location>
        <begin position="158"/>
        <end position="178"/>
    </location>
</feature>
<dbReference type="Proteomes" id="UP000075243">
    <property type="component" value="Unassembled WGS sequence"/>
</dbReference>
<feature type="transmembrane region" description="Helical" evidence="10">
    <location>
        <begin position="231"/>
        <end position="250"/>
    </location>
</feature>
<feature type="transmembrane region" description="Helical" evidence="10">
    <location>
        <begin position="23"/>
        <end position="42"/>
    </location>
</feature>
<feature type="transmembrane region" description="Helical" evidence="10">
    <location>
        <begin position="348"/>
        <end position="370"/>
    </location>
</feature>